<organism evidence="1 2">
    <name type="scientific">Canis lupus familiaris</name>
    <name type="common">Dog</name>
    <name type="synonym">Canis familiaris</name>
    <dbReference type="NCBI Taxonomy" id="9615"/>
    <lineage>
        <taxon>Eukaryota</taxon>
        <taxon>Metazoa</taxon>
        <taxon>Chordata</taxon>
        <taxon>Craniata</taxon>
        <taxon>Vertebrata</taxon>
        <taxon>Euteleostomi</taxon>
        <taxon>Mammalia</taxon>
        <taxon>Eutheria</taxon>
        <taxon>Laurasiatheria</taxon>
        <taxon>Carnivora</taxon>
        <taxon>Caniformia</taxon>
        <taxon>Canidae</taxon>
        <taxon>Canis</taxon>
    </lineage>
</organism>
<proteinExistence type="predicted"/>
<dbReference type="OrthoDB" id="9654250at2759"/>
<evidence type="ECO:0000313" key="1">
    <source>
        <dbReference type="Ensembl" id="ENSCAFP00845005899.1"/>
    </source>
</evidence>
<reference evidence="1" key="2">
    <citation type="submission" date="2025-08" db="UniProtKB">
        <authorList>
            <consortium name="Ensembl"/>
        </authorList>
    </citation>
    <scope>IDENTIFICATION</scope>
    <source>
        <strain evidence="1">Boxer</strain>
    </source>
</reference>
<dbReference type="GeneTree" id="ENSGT00970000198265"/>
<name>A0A8I3MP95_CANLF</name>
<sequence>MLRNLLTLRQIAQTTISTVSRRQFENKVPEKQKTKLVEQHMPLLASCGFFSQEARLTSVHLSRQLVQFHSALYGPVIDKLNIY</sequence>
<dbReference type="AlphaFoldDB" id="A0A8I3MP95"/>
<dbReference type="Ensembl" id="ENSCAFT00845007465.1">
    <property type="protein sequence ID" value="ENSCAFP00845005899.1"/>
    <property type="gene ID" value="ENSCAFG00845004171.1"/>
</dbReference>
<evidence type="ECO:0000313" key="2">
    <source>
        <dbReference type="Proteomes" id="UP000805418"/>
    </source>
</evidence>
<keyword evidence="2" id="KW-1185">Reference proteome</keyword>
<protein>
    <submittedName>
        <fullName evidence="1">Uncharacterized protein</fullName>
    </submittedName>
</protein>
<dbReference type="Proteomes" id="UP000805418">
    <property type="component" value="Chromosome 8"/>
</dbReference>
<reference evidence="1" key="3">
    <citation type="submission" date="2025-09" db="UniProtKB">
        <authorList>
            <consortium name="Ensembl"/>
        </authorList>
    </citation>
    <scope>IDENTIFICATION</scope>
    <source>
        <strain evidence="1">Boxer</strain>
    </source>
</reference>
<accession>A0A8I3MP95</accession>
<reference evidence="1" key="1">
    <citation type="submission" date="2020-03" db="EMBL/GenBank/DDBJ databases">
        <title>Long-read based genome assembly of a Labrador retriever dog.</title>
        <authorList>
            <person name="Eory L."/>
            <person name="Zhang W."/>
            <person name="Schoenebeck J."/>
        </authorList>
    </citation>
    <scope>NUCLEOTIDE SEQUENCE [LARGE SCALE GENOMIC DNA]</scope>
    <source>
        <strain evidence="1">Labrador retriever</strain>
    </source>
</reference>